<evidence type="ECO:0000256" key="8">
    <source>
        <dbReference type="ARBA" id="ARBA00023157"/>
    </source>
</evidence>
<keyword evidence="4" id="KW-0732">Signal</keyword>
<evidence type="ECO:0000259" key="13">
    <source>
        <dbReference type="PROSITE" id="PS50011"/>
    </source>
</evidence>
<dbReference type="Gene3D" id="1.10.510.10">
    <property type="entry name" value="Transferase(Phosphotransferase) domain 1"/>
    <property type="match status" value="1"/>
</dbReference>
<evidence type="ECO:0000313" key="14">
    <source>
        <dbReference type="EMBL" id="PON86665.1"/>
    </source>
</evidence>
<dbReference type="GO" id="GO:0005886">
    <property type="term" value="C:plasma membrane"/>
    <property type="evidence" value="ECO:0007669"/>
    <property type="project" value="TreeGrafter"/>
</dbReference>
<keyword evidence="3" id="KW-0808">Transferase</keyword>
<dbReference type="GO" id="GO:0004674">
    <property type="term" value="F:protein serine/threonine kinase activity"/>
    <property type="evidence" value="ECO:0007669"/>
    <property type="project" value="UniProtKB-KW"/>
</dbReference>
<comment type="catalytic activity">
    <reaction evidence="11">
        <text>L-seryl-[protein] + ATP = O-phospho-L-seryl-[protein] + ADP + H(+)</text>
        <dbReference type="Rhea" id="RHEA:17989"/>
        <dbReference type="Rhea" id="RHEA-COMP:9863"/>
        <dbReference type="Rhea" id="RHEA-COMP:11604"/>
        <dbReference type="ChEBI" id="CHEBI:15378"/>
        <dbReference type="ChEBI" id="CHEBI:29999"/>
        <dbReference type="ChEBI" id="CHEBI:30616"/>
        <dbReference type="ChEBI" id="CHEBI:83421"/>
        <dbReference type="ChEBI" id="CHEBI:456216"/>
        <dbReference type="EC" id="2.7.11.1"/>
    </reaction>
</comment>
<evidence type="ECO:0000256" key="7">
    <source>
        <dbReference type="ARBA" id="ARBA00022840"/>
    </source>
</evidence>
<dbReference type="InParanoid" id="A0A2P5EMG7"/>
<dbReference type="InterPro" id="IPR000719">
    <property type="entry name" value="Prot_kinase_dom"/>
</dbReference>
<dbReference type="PANTHER" id="PTHR27002">
    <property type="entry name" value="RECEPTOR-LIKE SERINE/THREONINE-PROTEIN KINASE SD1-8"/>
    <property type="match status" value="1"/>
</dbReference>
<evidence type="ECO:0000256" key="6">
    <source>
        <dbReference type="ARBA" id="ARBA00022777"/>
    </source>
</evidence>
<evidence type="ECO:0000256" key="3">
    <source>
        <dbReference type="ARBA" id="ARBA00022679"/>
    </source>
</evidence>
<keyword evidence="9" id="KW-0325">Glycoprotein</keyword>
<reference evidence="15" key="1">
    <citation type="submission" date="2016-06" db="EMBL/GenBank/DDBJ databases">
        <title>Parallel loss of symbiosis genes in relatives of nitrogen-fixing non-legume Parasponia.</title>
        <authorList>
            <person name="Van Velzen R."/>
            <person name="Holmer R."/>
            <person name="Bu F."/>
            <person name="Rutten L."/>
            <person name="Van Zeijl A."/>
            <person name="Liu W."/>
            <person name="Santuari L."/>
            <person name="Cao Q."/>
            <person name="Sharma T."/>
            <person name="Shen D."/>
            <person name="Roswanjaya Y."/>
            <person name="Wardhani T."/>
            <person name="Kalhor M.S."/>
            <person name="Jansen J."/>
            <person name="Van den Hoogen J."/>
            <person name="Gungor B."/>
            <person name="Hartog M."/>
            <person name="Hontelez J."/>
            <person name="Verver J."/>
            <person name="Yang W.-C."/>
            <person name="Schijlen E."/>
            <person name="Repin R."/>
            <person name="Schilthuizen M."/>
            <person name="Schranz E."/>
            <person name="Heidstra R."/>
            <person name="Miyata K."/>
            <person name="Fedorova E."/>
            <person name="Kohlen W."/>
            <person name="Bisseling T."/>
            <person name="Smit S."/>
            <person name="Geurts R."/>
        </authorList>
    </citation>
    <scope>NUCLEOTIDE SEQUENCE [LARGE SCALE GENOMIC DNA]</scope>
    <source>
        <strain evidence="15">cv. RG33-2</strain>
    </source>
</reference>
<evidence type="ECO:0000256" key="11">
    <source>
        <dbReference type="ARBA" id="ARBA00048679"/>
    </source>
</evidence>
<keyword evidence="5" id="KW-0547">Nucleotide-binding</keyword>
<evidence type="ECO:0000256" key="5">
    <source>
        <dbReference type="ARBA" id="ARBA00022741"/>
    </source>
</evidence>
<dbReference type="Proteomes" id="UP000237000">
    <property type="component" value="Unassembled WGS sequence"/>
</dbReference>
<evidence type="ECO:0000256" key="9">
    <source>
        <dbReference type="ARBA" id="ARBA00023180"/>
    </source>
</evidence>
<dbReference type="STRING" id="63057.A0A2P5EMG7"/>
<dbReference type="PROSITE" id="PS00108">
    <property type="entry name" value="PROTEIN_KINASE_ST"/>
    <property type="match status" value="1"/>
</dbReference>
<keyword evidence="6 14" id="KW-0418">Kinase</keyword>
<dbReference type="Gene3D" id="3.30.200.20">
    <property type="entry name" value="Phosphorylase Kinase, domain 1"/>
    <property type="match status" value="1"/>
</dbReference>
<evidence type="ECO:0000256" key="4">
    <source>
        <dbReference type="ARBA" id="ARBA00022729"/>
    </source>
</evidence>
<dbReference type="Pfam" id="PF08276">
    <property type="entry name" value="PAN_2"/>
    <property type="match status" value="1"/>
</dbReference>
<evidence type="ECO:0000313" key="15">
    <source>
        <dbReference type="Proteomes" id="UP000237000"/>
    </source>
</evidence>
<evidence type="ECO:0000256" key="2">
    <source>
        <dbReference type="ARBA" id="ARBA00022527"/>
    </source>
</evidence>
<dbReference type="CDD" id="cd01098">
    <property type="entry name" value="PAN_AP_plant"/>
    <property type="match status" value="1"/>
</dbReference>
<dbReference type="InterPro" id="IPR003609">
    <property type="entry name" value="Pan_app"/>
</dbReference>
<dbReference type="PROSITE" id="PS50011">
    <property type="entry name" value="PROTEIN_KINASE_DOM"/>
    <property type="match status" value="1"/>
</dbReference>
<dbReference type="FunFam" id="1.10.510.10:FF:000060">
    <property type="entry name" value="G-type lectin S-receptor-like serine/threonine-protein kinase"/>
    <property type="match status" value="1"/>
</dbReference>
<dbReference type="InterPro" id="IPR008271">
    <property type="entry name" value="Ser/Thr_kinase_AS"/>
</dbReference>
<keyword evidence="12" id="KW-0812">Transmembrane</keyword>
<organism evidence="14 15">
    <name type="scientific">Trema orientale</name>
    <name type="common">Charcoal tree</name>
    <name type="synonym">Celtis orientalis</name>
    <dbReference type="NCBI Taxonomy" id="63057"/>
    <lineage>
        <taxon>Eukaryota</taxon>
        <taxon>Viridiplantae</taxon>
        <taxon>Streptophyta</taxon>
        <taxon>Embryophyta</taxon>
        <taxon>Tracheophyta</taxon>
        <taxon>Spermatophyta</taxon>
        <taxon>Magnoliopsida</taxon>
        <taxon>eudicotyledons</taxon>
        <taxon>Gunneridae</taxon>
        <taxon>Pentapetalae</taxon>
        <taxon>rosids</taxon>
        <taxon>fabids</taxon>
        <taxon>Rosales</taxon>
        <taxon>Cannabaceae</taxon>
        <taxon>Trema</taxon>
    </lineage>
</organism>
<evidence type="ECO:0000256" key="12">
    <source>
        <dbReference type="SAM" id="Phobius"/>
    </source>
</evidence>
<keyword evidence="12" id="KW-1133">Transmembrane helix</keyword>
<comment type="catalytic activity">
    <reaction evidence="10">
        <text>L-threonyl-[protein] + ATP = O-phospho-L-threonyl-[protein] + ADP + H(+)</text>
        <dbReference type="Rhea" id="RHEA:46608"/>
        <dbReference type="Rhea" id="RHEA-COMP:11060"/>
        <dbReference type="Rhea" id="RHEA-COMP:11605"/>
        <dbReference type="ChEBI" id="CHEBI:15378"/>
        <dbReference type="ChEBI" id="CHEBI:30013"/>
        <dbReference type="ChEBI" id="CHEBI:30616"/>
        <dbReference type="ChEBI" id="CHEBI:61977"/>
        <dbReference type="ChEBI" id="CHEBI:456216"/>
        <dbReference type="EC" id="2.7.11.1"/>
    </reaction>
</comment>
<dbReference type="EMBL" id="JXTC01000128">
    <property type="protein sequence ID" value="PON86665.1"/>
    <property type="molecule type" value="Genomic_DNA"/>
</dbReference>
<dbReference type="InterPro" id="IPR011009">
    <property type="entry name" value="Kinase-like_dom_sf"/>
</dbReference>
<keyword evidence="12" id="KW-0472">Membrane</keyword>
<comment type="caution">
    <text evidence="14">The sequence shown here is derived from an EMBL/GenBank/DDBJ whole genome shotgun (WGS) entry which is preliminary data.</text>
</comment>
<name>A0A2P5EMG7_TREOI</name>
<dbReference type="Pfam" id="PF07714">
    <property type="entry name" value="PK_Tyr_Ser-Thr"/>
    <property type="match status" value="1"/>
</dbReference>
<accession>A0A2P5EMG7</accession>
<evidence type="ECO:0000256" key="10">
    <source>
        <dbReference type="ARBA" id="ARBA00047899"/>
    </source>
</evidence>
<evidence type="ECO:0000256" key="1">
    <source>
        <dbReference type="ARBA" id="ARBA00012513"/>
    </source>
</evidence>
<protein>
    <recommendedName>
        <fullName evidence="1">non-specific serine/threonine protein kinase</fullName>
        <ecNumber evidence="1">2.7.11.1</ecNumber>
    </recommendedName>
</protein>
<keyword evidence="7" id="KW-0067">ATP-binding</keyword>
<feature type="domain" description="Protein kinase" evidence="13">
    <location>
        <begin position="234"/>
        <end position="520"/>
    </location>
</feature>
<proteinExistence type="predicted"/>
<dbReference type="InterPro" id="IPR001245">
    <property type="entry name" value="Ser-Thr/Tyr_kinase_cat_dom"/>
</dbReference>
<dbReference type="FunFam" id="3.30.200.20:FF:000195">
    <property type="entry name" value="G-type lectin S-receptor-like serine/threonine-protein kinase"/>
    <property type="match status" value="1"/>
</dbReference>
<dbReference type="AlphaFoldDB" id="A0A2P5EMG7"/>
<keyword evidence="15" id="KW-1185">Reference proteome</keyword>
<keyword evidence="2 14" id="KW-0723">Serine/threonine-protein kinase</keyword>
<feature type="transmembrane region" description="Helical" evidence="12">
    <location>
        <begin position="152"/>
        <end position="174"/>
    </location>
</feature>
<sequence>MLVFLISLSSTNAAITGASDEIRKGESINVSEETIVSASGTLELGLKCSNINQTSDVFCPISAIGFPNGALKLEVGNESGCQSACLKNCSLIAYSYDQRDGCLLWINLRQLLDHQRNAKYVNLELSASEISTTCSGEKIEQRSSESSAHGKGGVLIIILSIVALVMLTFAVYACDRSRSFGRKGENLLIFDVEMSLRDNHSELPELQNTKSGRKKPCKLAFFSFSSVVAATDNFSDDKKIGEGGFGPVYKGNLLKGDEVAIKRLLRKSQHGMKQFKNEAHLIARLQHKNLVRLLGCCIERNEKILIYEYLPNKSLDFFLYDSTRRGLLKWHIRIRIVEGIAQGLLYLHQYSRIRIIHRDLKAGNILLDNDMNPKISDFGTASIFKVNQSHASTEIIAGTYGYMSPEYAQKGLVSDKSDVFSFGVLLLEIVSGKRNTKDFQNSETRSILAYAWELWISDRGLDLMDPSLEDQSAMHMILRYVHIALLCVQESAVDRPNMSQVVMMLSNSSQALPYPQQPAFLSSTTTVNPNQVQSRPEAFSLNDVTLSIIEAR</sequence>
<keyword evidence="8" id="KW-1015">Disulfide bond</keyword>
<dbReference type="PANTHER" id="PTHR27002:SF1075">
    <property type="entry name" value="RECEPTOR-LIKE SERINE_THREONINE-PROTEIN KINASE"/>
    <property type="match status" value="1"/>
</dbReference>
<dbReference type="CDD" id="cd14066">
    <property type="entry name" value="STKc_IRAK"/>
    <property type="match status" value="1"/>
</dbReference>
<dbReference type="EC" id="2.7.11.1" evidence="1"/>
<dbReference type="OrthoDB" id="4062651at2759"/>
<dbReference type="SUPFAM" id="SSF56112">
    <property type="entry name" value="Protein kinase-like (PK-like)"/>
    <property type="match status" value="1"/>
</dbReference>
<gene>
    <name evidence="14" type="ORF">TorRG33x02_174970</name>
</gene>
<dbReference type="GO" id="GO:0005524">
    <property type="term" value="F:ATP binding"/>
    <property type="evidence" value="ECO:0007669"/>
    <property type="project" value="UniProtKB-KW"/>
</dbReference>
<dbReference type="SMART" id="SM00220">
    <property type="entry name" value="S_TKc"/>
    <property type="match status" value="1"/>
</dbReference>